<sequence>MEQHQSLYPQFCFLLSLTTLKVVEKLLPDYTVSSGSTKDFALLVKFMQRTYQDMFPRQDFSHLSQTVEQYLSQNTPLWWVEYSVEKNQTVKDIFPSRPIACLWMGNAIDQITGLRHAHIFLLYVIPEHRRKGIGTALMQYAETWAKNRGDIQIALQVFQSNTPALNLYNQLGYQTQSLWMVKPLQ</sequence>
<dbReference type="Pfam" id="PF00583">
    <property type="entry name" value="Acetyltransf_1"/>
    <property type="match status" value="1"/>
</dbReference>
<organism evidence="4 5">
    <name type="scientific">Plectonema cf. radiosum LEGE 06105</name>
    <dbReference type="NCBI Taxonomy" id="945769"/>
    <lineage>
        <taxon>Bacteria</taxon>
        <taxon>Bacillati</taxon>
        <taxon>Cyanobacteriota</taxon>
        <taxon>Cyanophyceae</taxon>
        <taxon>Oscillatoriophycideae</taxon>
        <taxon>Oscillatoriales</taxon>
        <taxon>Microcoleaceae</taxon>
        <taxon>Plectonema</taxon>
    </lineage>
</organism>
<evidence type="ECO:0000313" key="4">
    <source>
        <dbReference type="EMBL" id="MBE9216203.1"/>
    </source>
</evidence>
<dbReference type="PANTHER" id="PTHR43420:SF44">
    <property type="entry name" value="ACETYLTRANSFERASE YPEA"/>
    <property type="match status" value="1"/>
</dbReference>
<feature type="domain" description="N-acetyltransferase" evidence="3">
    <location>
        <begin position="49"/>
        <end position="185"/>
    </location>
</feature>
<name>A0A8J7FH34_9CYAN</name>
<dbReference type="InterPro" id="IPR016181">
    <property type="entry name" value="Acyl_CoA_acyltransferase"/>
</dbReference>
<dbReference type="SUPFAM" id="SSF55729">
    <property type="entry name" value="Acyl-CoA N-acyltransferases (Nat)"/>
    <property type="match status" value="1"/>
</dbReference>
<keyword evidence="2" id="KW-0012">Acyltransferase</keyword>
<dbReference type="GO" id="GO:0016747">
    <property type="term" value="F:acyltransferase activity, transferring groups other than amino-acyl groups"/>
    <property type="evidence" value="ECO:0007669"/>
    <property type="project" value="InterPro"/>
</dbReference>
<gene>
    <name evidence="4" type="ORF">IQ247_26680</name>
</gene>
<proteinExistence type="predicted"/>
<dbReference type="InterPro" id="IPR050680">
    <property type="entry name" value="YpeA/RimI_acetyltransf"/>
</dbReference>
<keyword evidence="1" id="KW-0808">Transferase</keyword>
<dbReference type="EMBL" id="JADEWL010000146">
    <property type="protein sequence ID" value="MBE9216203.1"/>
    <property type="molecule type" value="Genomic_DNA"/>
</dbReference>
<protein>
    <submittedName>
        <fullName evidence="4">GNAT family N-acetyltransferase</fullName>
    </submittedName>
</protein>
<keyword evidence="5" id="KW-1185">Reference proteome</keyword>
<evidence type="ECO:0000256" key="1">
    <source>
        <dbReference type="ARBA" id="ARBA00022679"/>
    </source>
</evidence>
<dbReference type="Gene3D" id="3.40.630.30">
    <property type="match status" value="1"/>
</dbReference>
<accession>A0A8J7FH34</accession>
<dbReference type="PANTHER" id="PTHR43420">
    <property type="entry name" value="ACETYLTRANSFERASE"/>
    <property type="match status" value="1"/>
</dbReference>
<dbReference type="InterPro" id="IPR000182">
    <property type="entry name" value="GNAT_dom"/>
</dbReference>
<evidence type="ECO:0000259" key="3">
    <source>
        <dbReference type="PROSITE" id="PS51186"/>
    </source>
</evidence>
<evidence type="ECO:0000313" key="5">
    <source>
        <dbReference type="Proteomes" id="UP000620559"/>
    </source>
</evidence>
<dbReference type="PROSITE" id="PS51186">
    <property type="entry name" value="GNAT"/>
    <property type="match status" value="1"/>
</dbReference>
<dbReference type="Proteomes" id="UP000620559">
    <property type="component" value="Unassembled WGS sequence"/>
</dbReference>
<evidence type="ECO:0000256" key="2">
    <source>
        <dbReference type="ARBA" id="ARBA00023315"/>
    </source>
</evidence>
<comment type="caution">
    <text evidence="4">The sequence shown here is derived from an EMBL/GenBank/DDBJ whole genome shotgun (WGS) entry which is preliminary data.</text>
</comment>
<dbReference type="AlphaFoldDB" id="A0A8J7FH34"/>
<reference evidence="4" key="1">
    <citation type="submission" date="2020-10" db="EMBL/GenBank/DDBJ databases">
        <authorList>
            <person name="Castelo-Branco R."/>
            <person name="Eusebio N."/>
            <person name="Adriana R."/>
            <person name="Vieira A."/>
            <person name="Brugerolle De Fraissinette N."/>
            <person name="Rezende De Castro R."/>
            <person name="Schneider M.P."/>
            <person name="Vasconcelos V."/>
            <person name="Leao P.N."/>
        </authorList>
    </citation>
    <scope>NUCLEOTIDE SEQUENCE</scope>
    <source>
        <strain evidence="4">LEGE 06105</strain>
    </source>
</reference>
<dbReference type="CDD" id="cd04301">
    <property type="entry name" value="NAT_SF"/>
    <property type="match status" value="1"/>
</dbReference>